<feature type="domain" description="Acyl-CoA thioester hydrolase/bile acid-CoA amino acid N-acetyltransferase" evidence="3">
    <location>
        <begin position="58"/>
        <end position="201"/>
    </location>
</feature>
<accession>A0A7J6BG67</accession>
<name>A0A7J6BG67_AMEME</name>
<feature type="active site" description="Charge relay system" evidence="2">
    <location>
        <position position="384"/>
    </location>
</feature>
<feature type="active site" description="Charge relay system" evidence="2">
    <location>
        <position position="419"/>
    </location>
</feature>
<dbReference type="Pfam" id="PF08840">
    <property type="entry name" value="BAAT_C"/>
    <property type="match status" value="1"/>
</dbReference>
<dbReference type="Pfam" id="PF04775">
    <property type="entry name" value="Bile_Hydr_Trans"/>
    <property type="match status" value="1"/>
</dbReference>
<dbReference type="GO" id="GO:0047617">
    <property type="term" value="F:fatty acyl-CoA hydrolase activity"/>
    <property type="evidence" value="ECO:0007669"/>
    <property type="project" value="TreeGrafter"/>
</dbReference>
<dbReference type="GO" id="GO:0006637">
    <property type="term" value="P:acyl-CoA metabolic process"/>
    <property type="evidence" value="ECO:0007669"/>
    <property type="project" value="InterPro"/>
</dbReference>
<dbReference type="InterPro" id="IPR029058">
    <property type="entry name" value="AB_hydrolase_fold"/>
</dbReference>
<dbReference type="PANTHER" id="PTHR10824">
    <property type="entry name" value="ACYL-COENZYME A THIOESTERASE-RELATED"/>
    <property type="match status" value="1"/>
</dbReference>
<evidence type="ECO:0000259" key="4">
    <source>
        <dbReference type="Pfam" id="PF08840"/>
    </source>
</evidence>
<dbReference type="InterPro" id="IPR042490">
    <property type="entry name" value="Thio_Ohase/BAAT_N"/>
</dbReference>
<proteinExistence type="inferred from homology"/>
<dbReference type="Proteomes" id="UP000593565">
    <property type="component" value="Unassembled WGS sequence"/>
</dbReference>
<comment type="similarity">
    <text evidence="1">Belongs to the C/M/P thioester hydrolase family.</text>
</comment>
<organism evidence="5 6">
    <name type="scientific">Ameiurus melas</name>
    <name type="common">Black bullhead</name>
    <name type="synonym">Silurus melas</name>
    <dbReference type="NCBI Taxonomy" id="219545"/>
    <lineage>
        <taxon>Eukaryota</taxon>
        <taxon>Metazoa</taxon>
        <taxon>Chordata</taxon>
        <taxon>Craniata</taxon>
        <taxon>Vertebrata</taxon>
        <taxon>Euteleostomi</taxon>
        <taxon>Actinopterygii</taxon>
        <taxon>Neopterygii</taxon>
        <taxon>Teleostei</taxon>
        <taxon>Ostariophysi</taxon>
        <taxon>Siluriformes</taxon>
        <taxon>Ictaluridae</taxon>
        <taxon>Ameiurus</taxon>
    </lineage>
</organism>
<dbReference type="FunFam" id="3.40.50.1820:FF:000024">
    <property type="entry name" value="acyl-coenzyme A thioesterase 4"/>
    <property type="match status" value="1"/>
</dbReference>
<dbReference type="AlphaFoldDB" id="A0A7J6BG67"/>
<dbReference type="Gene3D" id="2.60.40.2240">
    <property type="entry name" value="Acyl-CoA thioester hydrolase/BAAT N-terminal domain"/>
    <property type="match status" value="1"/>
</dbReference>
<dbReference type="SUPFAM" id="SSF53474">
    <property type="entry name" value="alpha/beta-Hydrolases"/>
    <property type="match status" value="1"/>
</dbReference>
<feature type="domain" description="BAAT/Acyl-CoA thioester hydrolase C-terminal" evidence="4">
    <location>
        <begin position="268"/>
        <end position="471"/>
    </location>
</feature>
<dbReference type="PIRSF" id="PIRSF016521">
    <property type="entry name" value="Acyl-CoA_hydro"/>
    <property type="match status" value="1"/>
</dbReference>
<evidence type="ECO:0000256" key="1">
    <source>
        <dbReference type="ARBA" id="ARBA00006538"/>
    </source>
</evidence>
<evidence type="ECO:0000259" key="3">
    <source>
        <dbReference type="Pfam" id="PF04775"/>
    </source>
</evidence>
<dbReference type="Gene3D" id="3.40.50.1820">
    <property type="entry name" value="alpha/beta hydrolase"/>
    <property type="match status" value="1"/>
</dbReference>
<dbReference type="InterPro" id="IPR016662">
    <property type="entry name" value="Acyl-CoA_thioEstase_long-chain"/>
</dbReference>
<keyword evidence="6" id="KW-1185">Reference proteome</keyword>
<reference evidence="5 6" key="1">
    <citation type="submission" date="2020-02" db="EMBL/GenBank/DDBJ databases">
        <title>A chromosome-scale genome assembly of the black bullhead catfish (Ameiurus melas).</title>
        <authorList>
            <person name="Wen M."/>
            <person name="Zham M."/>
            <person name="Cabau C."/>
            <person name="Klopp C."/>
            <person name="Donnadieu C."/>
            <person name="Roques C."/>
            <person name="Bouchez O."/>
            <person name="Lampietro C."/>
            <person name="Jouanno E."/>
            <person name="Herpin A."/>
            <person name="Louis A."/>
            <person name="Berthelot C."/>
            <person name="Parey E."/>
            <person name="Roest-Crollius H."/>
            <person name="Braasch I."/>
            <person name="Postlethwait J."/>
            <person name="Robinson-Rechavi M."/>
            <person name="Echchiki A."/>
            <person name="Begum T."/>
            <person name="Montfort J."/>
            <person name="Schartl M."/>
            <person name="Bobe J."/>
            <person name="Guiguen Y."/>
        </authorList>
    </citation>
    <scope>NUCLEOTIDE SEQUENCE [LARGE SCALE GENOMIC DNA]</scope>
    <source>
        <strain evidence="5">M_S1</strain>
        <tissue evidence="5">Blood</tissue>
    </source>
</reference>
<gene>
    <name evidence="5" type="ORF">AMELA_G00006960</name>
</gene>
<dbReference type="InterPro" id="IPR006862">
    <property type="entry name" value="Thio_Ohase/aa_AcTrfase"/>
</dbReference>
<dbReference type="PANTHER" id="PTHR10824:SF36">
    <property type="entry name" value="ACYL-COA THIOESTERASE 17-RELATED"/>
    <property type="match status" value="1"/>
</dbReference>
<sequence length="477" mass="52726">MIMWGLVCGRYLSGLFQKQIICSCALNKTCSQNGPVSWMATSKPAPLLRATPYRASIDEVIALKAYHLPRNFPVTMRARMTCEDGHLWQSISHYYADEDGVVDLTKHSSFGGSYVGCEPMGLFWSLQPAPGGKQGLRVVGSTLRKKHVETPYTVDVSMLEGHISPLNSCKDKQSSGEHELATVSLQRCYMVPGVRRIEIRQNGVVGTLFLPPGPGPFPAVLDLWGLARGLVEYRAALFASHGLASMTLAYFGHENLPGPPKRINVGDSYFKAAWQVLCDHLQVCEDRIAISGISFGVFIALRIATSLPVNPKCVVCINGPFCSINKLFSDDGENIDGEQKHWSINAQGYVSFKDICLPRNVPPENVIQIEKVRCPLLFIVGEEDLCCPSTENADEIERRLHTAGKSHLFTRVSYPGAGHLIEPPYTPTSHTSVWASQPTQSMIQWGGNLKQHAAAQEDSWQRILRFLESNLRGEDTD</sequence>
<evidence type="ECO:0000313" key="6">
    <source>
        <dbReference type="Proteomes" id="UP000593565"/>
    </source>
</evidence>
<dbReference type="EMBL" id="JAAGNN010000001">
    <property type="protein sequence ID" value="KAF4093872.1"/>
    <property type="molecule type" value="Genomic_DNA"/>
</dbReference>
<evidence type="ECO:0000313" key="5">
    <source>
        <dbReference type="EMBL" id="KAF4093872.1"/>
    </source>
</evidence>
<feature type="active site" description="Charge relay system" evidence="2">
    <location>
        <position position="294"/>
    </location>
</feature>
<evidence type="ECO:0000256" key="2">
    <source>
        <dbReference type="PIRSR" id="PIRSR016521-1"/>
    </source>
</evidence>
<comment type="caution">
    <text evidence="5">The sequence shown here is derived from an EMBL/GenBank/DDBJ whole genome shotgun (WGS) entry which is preliminary data.</text>
</comment>
<protein>
    <submittedName>
        <fullName evidence="5">Uncharacterized protein</fullName>
    </submittedName>
</protein>
<dbReference type="InterPro" id="IPR014940">
    <property type="entry name" value="BAAT_C"/>
</dbReference>
<dbReference type="GO" id="GO:0006631">
    <property type="term" value="P:fatty acid metabolic process"/>
    <property type="evidence" value="ECO:0007669"/>
    <property type="project" value="TreeGrafter"/>
</dbReference>